<evidence type="ECO:0000259" key="1">
    <source>
        <dbReference type="Pfam" id="PF01145"/>
    </source>
</evidence>
<dbReference type="EMBL" id="UINC01151130">
    <property type="protein sequence ID" value="SVD44548.1"/>
    <property type="molecule type" value="Genomic_DNA"/>
</dbReference>
<name>A0A382VF79_9ZZZZ</name>
<evidence type="ECO:0000313" key="2">
    <source>
        <dbReference type="EMBL" id="SVD44548.1"/>
    </source>
</evidence>
<dbReference type="InterPro" id="IPR036013">
    <property type="entry name" value="Band_7/SPFH_dom_sf"/>
</dbReference>
<accession>A0A382VF79</accession>
<organism evidence="2">
    <name type="scientific">marine metagenome</name>
    <dbReference type="NCBI Taxonomy" id="408172"/>
    <lineage>
        <taxon>unclassified sequences</taxon>
        <taxon>metagenomes</taxon>
        <taxon>ecological metagenomes</taxon>
    </lineage>
</organism>
<reference evidence="2" key="1">
    <citation type="submission" date="2018-05" db="EMBL/GenBank/DDBJ databases">
        <authorList>
            <person name="Lanie J.A."/>
            <person name="Ng W.-L."/>
            <person name="Kazmierczak K.M."/>
            <person name="Andrzejewski T.M."/>
            <person name="Davidsen T.M."/>
            <person name="Wayne K.J."/>
            <person name="Tettelin H."/>
            <person name="Glass J.I."/>
            <person name="Rusch D."/>
            <person name="Podicherti R."/>
            <person name="Tsui H.-C.T."/>
            <person name="Winkler M.E."/>
        </authorList>
    </citation>
    <scope>NUCLEOTIDE SEQUENCE</scope>
</reference>
<feature type="domain" description="Band 7" evidence="1">
    <location>
        <begin position="24"/>
        <end position="146"/>
    </location>
</feature>
<sequence>MNKLILGGLGVVLVGWGVMSSFYKVDPREHAIVLRLGKYTGAPVTDTGLHFKLPFGIDRVTNVEVTTVHKLEFGFVTQTPGVRTRYASRSRGQSEASLIVTGDLNIADVEWSTQYVVSDAYNYLFKVRNAIETFRAMNEAVMREIIG</sequence>
<dbReference type="AlphaFoldDB" id="A0A382VF79"/>
<protein>
    <recommendedName>
        <fullName evidence="1">Band 7 domain-containing protein</fullName>
    </recommendedName>
</protein>
<proteinExistence type="predicted"/>
<dbReference type="Pfam" id="PF01145">
    <property type="entry name" value="Band_7"/>
    <property type="match status" value="1"/>
</dbReference>
<dbReference type="Gene3D" id="3.30.479.30">
    <property type="entry name" value="Band 7 domain"/>
    <property type="match status" value="1"/>
</dbReference>
<feature type="non-terminal residue" evidence="2">
    <location>
        <position position="147"/>
    </location>
</feature>
<dbReference type="InterPro" id="IPR001107">
    <property type="entry name" value="Band_7"/>
</dbReference>
<gene>
    <name evidence="2" type="ORF">METZ01_LOCUS397402</name>
</gene>